<protein>
    <submittedName>
        <fullName evidence="1">Uncharacterized protein</fullName>
    </submittedName>
</protein>
<feature type="non-terminal residue" evidence="1">
    <location>
        <position position="1"/>
    </location>
</feature>
<dbReference type="EMBL" id="BARV01022749">
    <property type="protein sequence ID" value="GAI23574.1"/>
    <property type="molecule type" value="Genomic_DNA"/>
</dbReference>
<evidence type="ECO:0000313" key="1">
    <source>
        <dbReference type="EMBL" id="GAI23574.1"/>
    </source>
</evidence>
<feature type="non-terminal residue" evidence="1">
    <location>
        <position position="269"/>
    </location>
</feature>
<accession>X1NY32</accession>
<sequence>PEIYKKYQSELQKSIQNDVFLDILSDIIVRDGNCIMSRDWFKILIEKEIKLIKERMIFFKTILENKNKDIESKRIRDYRIFLNCTKTAFNNDISIGNEARITSDEWTILFTLKNELDLSSDEYRTLLYLAIGKCELEKHDIDESIKKLRDCGIIFFKKSTQNIYIPDEIINILREIKGINLAEKYTRRIIKCLDNRQINKIKKNHGIKEIERYEKIESIIKKGVRVRKILSDEIFNEDTKYYEKKNILYDIIENKLEIHLASYGRTIDE</sequence>
<organism evidence="1">
    <name type="scientific">marine sediment metagenome</name>
    <dbReference type="NCBI Taxonomy" id="412755"/>
    <lineage>
        <taxon>unclassified sequences</taxon>
        <taxon>metagenomes</taxon>
        <taxon>ecological metagenomes</taxon>
    </lineage>
</organism>
<comment type="caution">
    <text evidence="1">The sequence shown here is derived from an EMBL/GenBank/DDBJ whole genome shotgun (WGS) entry which is preliminary data.</text>
</comment>
<dbReference type="AlphaFoldDB" id="X1NY32"/>
<reference evidence="1" key="1">
    <citation type="journal article" date="2014" name="Front. Microbiol.">
        <title>High frequency of phylogenetically diverse reductive dehalogenase-homologous genes in deep subseafloor sedimentary metagenomes.</title>
        <authorList>
            <person name="Kawai M."/>
            <person name="Futagami T."/>
            <person name="Toyoda A."/>
            <person name="Takaki Y."/>
            <person name="Nishi S."/>
            <person name="Hori S."/>
            <person name="Arai W."/>
            <person name="Tsubouchi T."/>
            <person name="Morono Y."/>
            <person name="Uchiyama I."/>
            <person name="Ito T."/>
            <person name="Fujiyama A."/>
            <person name="Inagaki F."/>
            <person name="Takami H."/>
        </authorList>
    </citation>
    <scope>NUCLEOTIDE SEQUENCE</scope>
    <source>
        <strain evidence="1">Expedition CK06-06</strain>
    </source>
</reference>
<gene>
    <name evidence="1" type="ORF">S06H3_37438</name>
</gene>
<name>X1NY32_9ZZZZ</name>
<proteinExistence type="predicted"/>